<dbReference type="RefSeq" id="WP_240983408.1">
    <property type="nucleotide sequence ID" value="NZ_CDGJ01000028.1"/>
</dbReference>
<keyword evidence="4" id="KW-1185">Reference proteome</keyword>
<evidence type="ECO:0000259" key="1">
    <source>
        <dbReference type="Pfam" id="PF06662"/>
    </source>
</evidence>
<name>A0A8S0XAA2_9FIRM</name>
<dbReference type="PANTHER" id="PTHR13174">
    <property type="entry name" value="D-GLUCURONYL C5-EPIMERASE"/>
    <property type="match status" value="1"/>
</dbReference>
<reference evidence="2" key="2">
    <citation type="submission" date="2020-01" db="EMBL/GenBank/DDBJ databases">
        <authorList>
            <person name="Hornung B."/>
        </authorList>
    </citation>
    <scope>NUCLEOTIDE SEQUENCE</scope>
    <source>
        <strain evidence="2">PacBioINE</strain>
    </source>
</reference>
<dbReference type="InterPro" id="IPR039721">
    <property type="entry name" value="C5-epimerase"/>
</dbReference>
<dbReference type="Pfam" id="PF06662">
    <property type="entry name" value="C5-epim_C"/>
    <property type="match status" value="1"/>
</dbReference>
<accession>A0A8S0XAA2</accession>
<dbReference type="EMBL" id="CDGJ01000028">
    <property type="protein sequence ID" value="CEJ06463.1"/>
    <property type="molecule type" value="Genomic_DNA"/>
</dbReference>
<reference evidence="3" key="1">
    <citation type="submission" date="2014-11" db="EMBL/GenBank/DDBJ databases">
        <authorList>
            <person name="Hornung B.V."/>
        </authorList>
    </citation>
    <scope>NUCLEOTIDE SEQUENCE</scope>
    <source>
        <strain evidence="3">INE</strain>
    </source>
</reference>
<dbReference type="GO" id="GO:0047464">
    <property type="term" value="F:heparosan-N-sulfate-glucuronate 5-epimerase activity"/>
    <property type="evidence" value="ECO:0007669"/>
    <property type="project" value="UniProtKB-EC"/>
</dbReference>
<evidence type="ECO:0000313" key="2">
    <source>
        <dbReference type="EMBL" id="CAA7599626.1"/>
    </source>
</evidence>
<dbReference type="Proteomes" id="UP000836597">
    <property type="component" value="Chromosome"/>
</dbReference>
<evidence type="ECO:0000313" key="4">
    <source>
        <dbReference type="Proteomes" id="UP001071230"/>
    </source>
</evidence>
<keyword evidence="2" id="KW-0413">Isomerase</keyword>
<feature type="domain" description="D-glucuronyl C5-epimerase C-terminal" evidence="1">
    <location>
        <begin position="125"/>
        <end position="294"/>
    </location>
</feature>
<dbReference type="Proteomes" id="UP001071230">
    <property type="component" value="Unassembled WGS sequence"/>
</dbReference>
<dbReference type="KEGG" id="aacx:DEACI_0252"/>
<dbReference type="EMBL" id="LR746496">
    <property type="protein sequence ID" value="CAA7599626.1"/>
    <property type="molecule type" value="Genomic_DNA"/>
</dbReference>
<dbReference type="EC" id="5.1.3.17" evidence="2 3"/>
<sequence length="336" mass="38348">MNIWQMFRAYGGMVFGQTDYWHPDMPANAELNSGKVDKYPVAMGSKAYYSGEFDSRGIPLVEIDGQLCYLPVTIAQWALGHYDEYIDHGGELHQTIFLCAADWLVENQAELRPGLWGWINEHDKEIYALKAPWLSALSQGQALSVLARAHLATQDEKYLKCGDRALRAFSVPGAQGGVQATLEGGIFYEEYPSAIPSYVLNGFIFALWGLWEFFLAGENPEAKAFYEQGLQTLKKNVMKFDAGRLKWSLYDLYPFRVADIASIFYHKLQIEQLRAMFLLSGEEVFATVARRWEKGRRSRLTYVLATAAKIRHKLSIRRQSSYVAKRRSEVRGRRSE</sequence>
<protein>
    <submittedName>
        <fullName evidence="3">D-glucuronyl C5-epimerase domain protein</fullName>
        <ecNumber evidence="2 3">5.1.3.17</ecNumber>
    </submittedName>
    <submittedName>
        <fullName evidence="2">Heparosan-N-sulfate-glucuronate 5-epimerase</fullName>
    </submittedName>
</protein>
<dbReference type="PANTHER" id="PTHR13174:SF3">
    <property type="entry name" value="D-GLUCURONYL C5-EPIMERASE"/>
    <property type="match status" value="1"/>
</dbReference>
<evidence type="ECO:0000313" key="3">
    <source>
        <dbReference type="EMBL" id="CEJ06463.1"/>
    </source>
</evidence>
<dbReference type="AlphaFoldDB" id="A0A8S0XAA2"/>
<proteinExistence type="predicted"/>
<organism evidence="2">
    <name type="scientific">Acididesulfobacillus acetoxydans</name>
    <dbReference type="NCBI Taxonomy" id="1561005"/>
    <lineage>
        <taxon>Bacteria</taxon>
        <taxon>Bacillati</taxon>
        <taxon>Bacillota</taxon>
        <taxon>Clostridia</taxon>
        <taxon>Eubacteriales</taxon>
        <taxon>Peptococcaceae</taxon>
        <taxon>Acididesulfobacillus</taxon>
    </lineage>
</organism>
<gene>
    <name evidence="2" type="ORF">DEACI_0252</name>
    <name evidence="3" type="ORF">DEACI_0911</name>
</gene>
<dbReference type="InterPro" id="IPR010598">
    <property type="entry name" value="C5-epim_C"/>
</dbReference>
<dbReference type="GO" id="GO:0015012">
    <property type="term" value="P:heparan sulfate proteoglycan biosynthetic process"/>
    <property type="evidence" value="ECO:0007669"/>
    <property type="project" value="InterPro"/>
</dbReference>